<accession>A0ACC6VLB8</accession>
<keyword evidence="2" id="KW-1185">Reference proteome</keyword>
<protein>
    <submittedName>
        <fullName evidence="1">Glycosyltransferase family 39 protein</fullName>
    </submittedName>
</protein>
<reference evidence="1" key="1">
    <citation type="submission" date="2024-09" db="EMBL/GenBank/DDBJ databases">
        <authorList>
            <person name="Sun Q."/>
            <person name="Mori K."/>
        </authorList>
    </citation>
    <scope>NUCLEOTIDE SEQUENCE</scope>
    <source>
        <strain evidence="1">JCM 19018</strain>
    </source>
</reference>
<gene>
    <name evidence="1" type="ORF">ACFFN7_09275</name>
</gene>
<name>A0ACC6VLB8_9EURY</name>
<sequence>MNIESLERSLLNRRSLHRDWLVIFILALTARLADWFLRGTRVVGDATTARRICNELSVSTLITTNHRIIYSGFQLPYCAFLRIPGTSVDLWIFLQILLSAASCILIYETGRLLVSRNAGLIGGLLFAVIWQVFKWNVRPQSEPLFAIIGAVVLWRLAVYDQYPTHRNQVLALIPLLWLAITRPNGLAIILGYLLLDTIFVSDRWRINVFPYRYLNLFIILCVGILAVFRLFAFDGVSMMERLAKGLIVTGHIYYEYTPTAASRLPEFLLLNSHHIAIIIILRVLWFFSPILPAWSVPHIIIGLATVLPVNVGGIIGGYRALMHDSNVFKYWGVPVLMALLLRTIAWVPGGRNWFSISAVCLSLLTGYLLHSKLPSIYCAVMNGE</sequence>
<evidence type="ECO:0000313" key="2">
    <source>
        <dbReference type="Proteomes" id="UP001589559"/>
    </source>
</evidence>
<dbReference type="EMBL" id="JBHMAK010000006">
    <property type="protein sequence ID" value="MFB9811559.1"/>
    <property type="molecule type" value="Genomic_DNA"/>
</dbReference>
<proteinExistence type="predicted"/>
<organism evidence="1 2">
    <name type="scientific">Haloarcula sebkhae</name>
    <dbReference type="NCBI Taxonomy" id="932660"/>
    <lineage>
        <taxon>Archaea</taxon>
        <taxon>Methanobacteriati</taxon>
        <taxon>Methanobacteriota</taxon>
        <taxon>Stenosarchaea group</taxon>
        <taxon>Halobacteria</taxon>
        <taxon>Halobacteriales</taxon>
        <taxon>Haloarculaceae</taxon>
        <taxon>Haloarcula</taxon>
    </lineage>
</organism>
<evidence type="ECO:0000313" key="1">
    <source>
        <dbReference type="EMBL" id="MFB9811559.1"/>
    </source>
</evidence>
<comment type="caution">
    <text evidence="1">The sequence shown here is derived from an EMBL/GenBank/DDBJ whole genome shotgun (WGS) entry which is preliminary data.</text>
</comment>
<dbReference type="Proteomes" id="UP001589559">
    <property type="component" value="Unassembled WGS sequence"/>
</dbReference>